<keyword evidence="7" id="KW-1185">Reference proteome</keyword>
<feature type="domain" description="Basic leucine zipper" evidence="5">
    <location>
        <begin position="250"/>
        <end position="337"/>
    </location>
</feature>
<accession>A0ABD2Q0S4</accession>
<evidence type="ECO:0000256" key="4">
    <source>
        <dbReference type="SAM" id="MobiDB-lite"/>
    </source>
</evidence>
<gene>
    <name evidence="6" type="primary">NFE2L2</name>
    <name evidence="6" type="ORF">Ciccas_009102</name>
</gene>
<proteinExistence type="predicted"/>
<reference evidence="6 7" key="1">
    <citation type="submission" date="2024-11" db="EMBL/GenBank/DDBJ databases">
        <title>Adaptive evolution of stress response genes in parasites aligns with host niche diversity.</title>
        <authorList>
            <person name="Hahn C."/>
            <person name="Resl P."/>
        </authorList>
    </citation>
    <scope>NUCLEOTIDE SEQUENCE [LARGE SCALE GENOMIC DNA]</scope>
    <source>
        <strain evidence="6">EGGRZ-B1_66</strain>
        <tissue evidence="6">Body</tissue>
    </source>
</reference>
<dbReference type="EMBL" id="JBJKFK010001753">
    <property type="protein sequence ID" value="KAL3312311.1"/>
    <property type="molecule type" value="Genomic_DNA"/>
</dbReference>
<dbReference type="AlphaFoldDB" id="A0ABD2Q0S4"/>
<dbReference type="InterPro" id="IPR008917">
    <property type="entry name" value="TF_DNA-bd_sf"/>
</dbReference>
<feature type="region of interest" description="Disordered" evidence="4">
    <location>
        <begin position="114"/>
        <end position="209"/>
    </location>
</feature>
<protein>
    <submittedName>
        <fullName evidence="6">Nuclear factor (Erythroid-derived 2)-like 2</fullName>
    </submittedName>
</protein>
<keyword evidence="3" id="KW-0804">Transcription</keyword>
<evidence type="ECO:0000313" key="6">
    <source>
        <dbReference type="EMBL" id="KAL3312311.1"/>
    </source>
</evidence>
<keyword evidence="2" id="KW-0238">DNA-binding</keyword>
<name>A0ABD2Q0S4_9PLAT</name>
<dbReference type="Pfam" id="PF03131">
    <property type="entry name" value="bZIP_Maf"/>
    <property type="match status" value="1"/>
</dbReference>
<dbReference type="GO" id="GO:0003677">
    <property type="term" value="F:DNA binding"/>
    <property type="evidence" value="ECO:0007669"/>
    <property type="project" value="UniProtKB-KW"/>
</dbReference>
<evidence type="ECO:0000313" key="7">
    <source>
        <dbReference type="Proteomes" id="UP001626550"/>
    </source>
</evidence>
<keyword evidence="1" id="KW-0805">Transcription regulation</keyword>
<sequence length="403" mass="45385">MVILYKTVCTSVENFNRSRKLLLTALTNPQYSLSLRVNVLLTELYPNKLEIQPLPSIEEGSASNAEDSVCNVIKISAKIIKFLQDYLVCLQKVCIDEYPEDPLATIESMSILASTSSQSSTPTPPSVKEEPKENTHPETNFEVKNREPKLDGNKLPPYSFTRAQQRKPALSISTGSIASKSNNSDDESFFSSSLYDSESSEDGDNSRGLHTTGIGVSAYHSKLKRHSIRTDRYMTKDIALLKKAKIPFSYHEIVSCSNTEFRVIKNHAGLKSNQVNIVLNARKRAANRQAAERCRKSKIMARDTLSDVLHNLSLEKEDIAKKLSDVRYRRQNLRDQLFSLHQQLIKSLRTADEKEFHPSAWRVHAVGDELVLMPAPRASADFKKQFNQVHANSSTSYYTTVNS</sequence>
<evidence type="ECO:0000259" key="5">
    <source>
        <dbReference type="Pfam" id="PF03131"/>
    </source>
</evidence>
<dbReference type="Gene3D" id="1.10.880.10">
    <property type="entry name" value="Transcription factor, Skn-1-like, DNA-binding domain"/>
    <property type="match status" value="1"/>
</dbReference>
<evidence type="ECO:0000256" key="2">
    <source>
        <dbReference type="ARBA" id="ARBA00023125"/>
    </source>
</evidence>
<dbReference type="Proteomes" id="UP001626550">
    <property type="component" value="Unassembled WGS sequence"/>
</dbReference>
<evidence type="ECO:0000256" key="3">
    <source>
        <dbReference type="ARBA" id="ARBA00023163"/>
    </source>
</evidence>
<dbReference type="SUPFAM" id="SSF47454">
    <property type="entry name" value="A DNA-binding domain in eukaryotic transcription factors"/>
    <property type="match status" value="1"/>
</dbReference>
<dbReference type="InterPro" id="IPR004826">
    <property type="entry name" value="bZIP_Maf"/>
</dbReference>
<comment type="caution">
    <text evidence="6">The sequence shown here is derived from an EMBL/GenBank/DDBJ whole genome shotgun (WGS) entry which is preliminary data.</text>
</comment>
<feature type="compositionally biased region" description="Basic and acidic residues" evidence="4">
    <location>
        <begin position="127"/>
        <end position="152"/>
    </location>
</feature>
<evidence type="ECO:0000256" key="1">
    <source>
        <dbReference type="ARBA" id="ARBA00023015"/>
    </source>
</evidence>
<organism evidence="6 7">
    <name type="scientific">Cichlidogyrus casuarinus</name>
    <dbReference type="NCBI Taxonomy" id="1844966"/>
    <lineage>
        <taxon>Eukaryota</taxon>
        <taxon>Metazoa</taxon>
        <taxon>Spiralia</taxon>
        <taxon>Lophotrochozoa</taxon>
        <taxon>Platyhelminthes</taxon>
        <taxon>Monogenea</taxon>
        <taxon>Monopisthocotylea</taxon>
        <taxon>Dactylogyridea</taxon>
        <taxon>Ancyrocephalidae</taxon>
        <taxon>Cichlidogyrus</taxon>
    </lineage>
</organism>